<reference evidence="3" key="1">
    <citation type="journal article" date="2019" name="Int. J. Syst. Evol. Microbiol.">
        <title>The Global Catalogue of Microorganisms (GCM) 10K type strain sequencing project: providing services to taxonomists for standard genome sequencing and annotation.</title>
        <authorList>
            <consortium name="The Broad Institute Genomics Platform"/>
            <consortium name="The Broad Institute Genome Sequencing Center for Infectious Disease"/>
            <person name="Wu L."/>
            <person name="Ma J."/>
        </authorList>
    </citation>
    <scope>NUCLEOTIDE SEQUENCE [LARGE SCALE GENOMIC DNA]</scope>
    <source>
        <strain evidence="3">CCUG 54822</strain>
    </source>
</reference>
<evidence type="ECO:0000256" key="1">
    <source>
        <dbReference type="SAM" id="Coils"/>
    </source>
</evidence>
<accession>A0ABW3ZS07</accession>
<dbReference type="EMBL" id="JBHTNH010000007">
    <property type="protein sequence ID" value="MFD1361121.1"/>
    <property type="molecule type" value="Genomic_DNA"/>
</dbReference>
<sequence>MGFVGYYGEDGPWDEEKFEWEMKELEKEEERLARIRKSEELQEIYFPLFKKCVDYFFERMEKSDRIELERE</sequence>
<comment type="caution">
    <text evidence="2">The sequence shown here is derived from an EMBL/GenBank/DDBJ whole genome shotgun (WGS) entry which is preliminary data.</text>
</comment>
<keyword evidence="1" id="KW-0175">Coiled coil</keyword>
<dbReference type="RefSeq" id="WP_382398393.1">
    <property type="nucleotide sequence ID" value="NZ_JBHTNH010000007.1"/>
</dbReference>
<name>A0ABW3ZS07_9BACI</name>
<feature type="coiled-coil region" evidence="1">
    <location>
        <begin position="15"/>
        <end position="42"/>
    </location>
</feature>
<gene>
    <name evidence="2" type="ORF">ACFQ4A_05480</name>
</gene>
<evidence type="ECO:0000313" key="3">
    <source>
        <dbReference type="Proteomes" id="UP001597178"/>
    </source>
</evidence>
<protein>
    <submittedName>
        <fullName evidence="2">Uncharacterized protein</fullName>
    </submittedName>
</protein>
<dbReference type="Proteomes" id="UP001597178">
    <property type="component" value="Unassembled WGS sequence"/>
</dbReference>
<organism evidence="2 3">
    <name type="scientific">Lentibacillus salinarum</name>
    <dbReference type="NCBI Taxonomy" id="446820"/>
    <lineage>
        <taxon>Bacteria</taxon>
        <taxon>Bacillati</taxon>
        <taxon>Bacillota</taxon>
        <taxon>Bacilli</taxon>
        <taxon>Bacillales</taxon>
        <taxon>Bacillaceae</taxon>
        <taxon>Lentibacillus</taxon>
    </lineage>
</organism>
<keyword evidence="3" id="KW-1185">Reference proteome</keyword>
<proteinExistence type="predicted"/>
<evidence type="ECO:0000313" key="2">
    <source>
        <dbReference type="EMBL" id="MFD1361121.1"/>
    </source>
</evidence>